<dbReference type="SUPFAM" id="SSF52172">
    <property type="entry name" value="CheY-like"/>
    <property type="match status" value="1"/>
</dbReference>
<dbReference type="RefSeq" id="WP_052505009.1">
    <property type="nucleotide sequence ID" value="NZ_LXEY01000022.1"/>
</dbReference>
<evidence type="ECO:0000259" key="4">
    <source>
        <dbReference type="PROSITE" id="PS50043"/>
    </source>
</evidence>
<dbReference type="SUPFAM" id="SSF46894">
    <property type="entry name" value="C-terminal effector domain of the bipartite response regulators"/>
    <property type="match status" value="1"/>
</dbReference>
<evidence type="ECO:0000256" key="3">
    <source>
        <dbReference type="PROSITE-ProRule" id="PRU00169"/>
    </source>
</evidence>
<sequence>MAIQVLIVDDETMTLRNLEAIINADPTLNVAGTATNAIDAIQQVRALRPDIVLMDLYLPGEFDGVEAIRRIQNSFNPPKIIAATSFDLESYTRGALEAGAVGFILKNDAETLLIPAIHSAAEGDPIVSPQTTARLIRSFLKPTTAPEIVRARERIAFLSERELQVAHLIGHGKVYKQIAAELNIAPDTVKSTVTNAMQKTGADNGAQIAFLVGQARLDMDEMQ</sequence>
<name>A0A1B7LW73_9MICC</name>
<dbReference type="Proteomes" id="UP000078292">
    <property type="component" value="Unassembled WGS sequence"/>
</dbReference>
<dbReference type="InterPro" id="IPR016032">
    <property type="entry name" value="Sig_transdc_resp-reg_C-effctor"/>
</dbReference>
<dbReference type="PANTHER" id="PTHR43214:SF43">
    <property type="entry name" value="TWO-COMPONENT RESPONSE REGULATOR"/>
    <property type="match status" value="1"/>
</dbReference>
<feature type="modified residue" description="4-aspartylphosphate" evidence="3">
    <location>
        <position position="55"/>
    </location>
</feature>
<dbReference type="PROSITE" id="PS50043">
    <property type="entry name" value="HTH_LUXR_2"/>
    <property type="match status" value="1"/>
</dbReference>
<dbReference type="PANTHER" id="PTHR43214">
    <property type="entry name" value="TWO-COMPONENT RESPONSE REGULATOR"/>
    <property type="match status" value="1"/>
</dbReference>
<evidence type="ECO:0000256" key="2">
    <source>
        <dbReference type="ARBA" id="ARBA00023125"/>
    </source>
</evidence>
<dbReference type="CDD" id="cd06170">
    <property type="entry name" value="LuxR_C_like"/>
    <property type="match status" value="1"/>
</dbReference>
<comment type="caution">
    <text evidence="6">The sequence shown here is derived from an EMBL/GenBank/DDBJ whole genome shotgun (WGS) entry which is preliminary data.</text>
</comment>
<accession>A0A1B7LW73</accession>
<proteinExistence type="predicted"/>
<dbReference type="GO" id="GO:0003677">
    <property type="term" value="F:DNA binding"/>
    <property type="evidence" value="ECO:0007669"/>
    <property type="project" value="UniProtKB-KW"/>
</dbReference>
<dbReference type="Pfam" id="PF00072">
    <property type="entry name" value="Response_reg"/>
    <property type="match status" value="1"/>
</dbReference>
<evidence type="ECO:0008006" key="8">
    <source>
        <dbReference type="Google" id="ProtNLM"/>
    </source>
</evidence>
<dbReference type="EMBL" id="LXEY01000022">
    <property type="protein sequence ID" value="OAV59280.1"/>
    <property type="molecule type" value="Genomic_DNA"/>
</dbReference>
<evidence type="ECO:0000259" key="5">
    <source>
        <dbReference type="PROSITE" id="PS50110"/>
    </source>
</evidence>
<dbReference type="OrthoDB" id="9808843at2"/>
<dbReference type="CDD" id="cd17535">
    <property type="entry name" value="REC_NarL-like"/>
    <property type="match status" value="1"/>
</dbReference>
<dbReference type="InterPro" id="IPR011006">
    <property type="entry name" value="CheY-like_superfamily"/>
</dbReference>
<dbReference type="GO" id="GO:0000160">
    <property type="term" value="P:phosphorelay signal transduction system"/>
    <property type="evidence" value="ECO:0007669"/>
    <property type="project" value="InterPro"/>
</dbReference>
<feature type="domain" description="HTH luxR-type" evidence="4">
    <location>
        <begin position="151"/>
        <end position="216"/>
    </location>
</feature>
<dbReference type="STRING" id="1837282.A6F49_15580"/>
<dbReference type="InterPro" id="IPR000792">
    <property type="entry name" value="Tscrpt_reg_LuxR_C"/>
</dbReference>
<keyword evidence="2" id="KW-0238">DNA-binding</keyword>
<gene>
    <name evidence="6" type="ORF">A6F49_15580</name>
</gene>
<organism evidence="6 7">
    <name type="scientific">Enteractinococcus helveticum</name>
    <dbReference type="NCBI Taxonomy" id="1837282"/>
    <lineage>
        <taxon>Bacteria</taxon>
        <taxon>Bacillati</taxon>
        <taxon>Actinomycetota</taxon>
        <taxon>Actinomycetes</taxon>
        <taxon>Micrococcales</taxon>
        <taxon>Micrococcaceae</taxon>
    </lineage>
</organism>
<dbReference type="AlphaFoldDB" id="A0A1B7LW73"/>
<keyword evidence="7" id="KW-1185">Reference proteome</keyword>
<reference evidence="6 7" key="1">
    <citation type="submission" date="2016-04" db="EMBL/GenBank/DDBJ databases">
        <title>First whole genome shotgun sequence of the bacterium Enteractinococcus sp. strain UASWS1574.</title>
        <authorList>
            <person name="Crovadore J."/>
            <person name="Chablais R."/>
            <person name="Lefort F."/>
        </authorList>
    </citation>
    <scope>NUCLEOTIDE SEQUENCE [LARGE SCALE GENOMIC DNA]</scope>
    <source>
        <strain evidence="6 7">UASWS1574</strain>
    </source>
</reference>
<dbReference type="Pfam" id="PF00196">
    <property type="entry name" value="GerE"/>
    <property type="match status" value="1"/>
</dbReference>
<evidence type="ECO:0000313" key="7">
    <source>
        <dbReference type="Proteomes" id="UP000078292"/>
    </source>
</evidence>
<feature type="domain" description="Response regulatory" evidence="5">
    <location>
        <begin position="4"/>
        <end position="121"/>
    </location>
</feature>
<dbReference type="GO" id="GO:0006355">
    <property type="term" value="P:regulation of DNA-templated transcription"/>
    <property type="evidence" value="ECO:0007669"/>
    <property type="project" value="InterPro"/>
</dbReference>
<evidence type="ECO:0000313" key="6">
    <source>
        <dbReference type="EMBL" id="OAV59280.1"/>
    </source>
</evidence>
<dbReference type="InterPro" id="IPR001789">
    <property type="entry name" value="Sig_transdc_resp-reg_receiver"/>
</dbReference>
<protein>
    <recommendedName>
        <fullName evidence="8">DNA-binding response regulator</fullName>
    </recommendedName>
</protein>
<evidence type="ECO:0000256" key="1">
    <source>
        <dbReference type="ARBA" id="ARBA00022553"/>
    </source>
</evidence>
<dbReference type="SMART" id="SM00448">
    <property type="entry name" value="REC"/>
    <property type="match status" value="1"/>
</dbReference>
<dbReference type="InterPro" id="IPR058245">
    <property type="entry name" value="NreC/VraR/RcsB-like_REC"/>
</dbReference>
<dbReference type="InterPro" id="IPR039420">
    <property type="entry name" value="WalR-like"/>
</dbReference>
<dbReference type="PROSITE" id="PS50110">
    <property type="entry name" value="RESPONSE_REGULATORY"/>
    <property type="match status" value="1"/>
</dbReference>
<dbReference type="PRINTS" id="PR00038">
    <property type="entry name" value="HTHLUXR"/>
</dbReference>
<dbReference type="Gene3D" id="3.40.50.2300">
    <property type="match status" value="1"/>
</dbReference>
<keyword evidence="1 3" id="KW-0597">Phosphoprotein</keyword>
<dbReference type="SMART" id="SM00421">
    <property type="entry name" value="HTH_LUXR"/>
    <property type="match status" value="1"/>
</dbReference>